<evidence type="ECO:0000256" key="5">
    <source>
        <dbReference type="ARBA" id="ARBA00022989"/>
    </source>
</evidence>
<dbReference type="FunFam" id="1.20.1250.20:FF:000044">
    <property type="entry name" value="Hexose transporter Hxt3p"/>
    <property type="match status" value="1"/>
</dbReference>
<feature type="transmembrane region" description="Helical" evidence="8">
    <location>
        <begin position="142"/>
        <end position="159"/>
    </location>
</feature>
<evidence type="ECO:0000256" key="1">
    <source>
        <dbReference type="ARBA" id="ARBA00004141"/>
    </source>
</evidence>
<comment type="similarity">
    <text evidence="2 7">Belongs to the major facilitator superfamily. Sugar transporter (TC 2.A.1.1) family.</text>
</comment>
<feature type="transmembrane region" description="Helical" evidence="8">
    <location>
        <begin position="425"/>
        <end position="447"/>
    </location>
</feature>
<keyword evidence="10" id="KW-0762">Sugar transport</keyword>
<feature type="transmembrane region" description="Helical" evidence="8">
    <location>
        <begin position="201"/>
        <end position="220"/>
    </location>
</feature>
<dbReference type="GO" id="GO:0016020">
    <property type="term" value="C:membrane"/>
    <property type="evidence" value="ECO:0007669"/>
    <property type="project" value="UniProtKB-SubCell"/>
</dbReference>
<evidence type="ECO:0000256" key="6">
    <source>
        <dbReference type="ARBA" id="ARBA00023136"/>
    </source>
</evidence>
<dbReference type="InterPro" id="IPR020846">
    <property type="entry name" value="MFS_dom"/>
</dbReference>
<dbReference type="CDD" id="cd17356">
    <property type="entry name" value="MFS_HXT"/>
    <property type="match status" value="1"/>
</dbReference>
<dbReference type="Pfam" id="PF00083">
    <property type="entry name" value="Sugar_tr"/>
    <property type="match status" value="1"/>
</dbReference>
<dbReference type="Gene3D" id="1.20.1250.20">
    <property type="entry name" value="MFS general substrate transporter like domains"/>
    <property type="match status" value="1"/>
</dbReference>
<dbReference type="PROSITE" id="PS50850">
    <property type="entry name" value="MFS"/>
    <property type="match status" value="1"/>
</dbReference>
<feature type="transmembrane region" description="Helical" evidence="8">
    <location>
        <begin position="459"/>
        <end position="481"/>
    </location>
</feature>
<dbReference type="PANTHER" id="PTHR48022">
    <property type="entry name" value="PLASTIDIC GLUCOSE TRANSPORTER 4"/>
    <property type="match status" value="1"/>
</dbReference>
<evidence type="ECO:0000256" key="7">
    <source>
        <dbReference type="RuleBase" id="RU003346"/>
    </source>
</evidence>
<dbReference type="PRINTS" id="PR00171">
    <property type="entry name" value="SUGRTRNSPORT"/>
</dbReference>
<sequence length="613" mass="67039">MGIFHSKKAKAEPVFQEKKISTNTTPAVTPAAHTPETRSLNQVPVVEVNGNVLPAEEAFKELPVTWLAILLGSIASIGGFMFGYESGQISGFLLMDDFLERFGDEGIFSSARQGTIVGLLCIGTLIGCLVSGWLCDRIGRRYTISSSAFFYIIGVIIEITSQNSWVQFAMGRFTAGLGIGALSTSVPMYQSESVPKNIRGAMVSSYQLLITLGIWTAYMINWGTSAAFTNSAQWRIPNGISALWAIILGLAILAMPESPRFAYRIGHEEEARNTMGRLSGIDPYSPIVDHEIVEIEEKLQAERAGGDHPLSEIFTGPRMLYRTLLGMTLQAGQQLTGANFFFYYGTTIFRSTGIDNSYITQIILGSVNVGATILGLWIVKNCGRRKSLMYGAAAMFICFMVYAFLGRFSIGADPMDFPTQGKILIVFTCLFIVAFATTWGPLVWAVVGELYPARYRAPCMALATASNWLFNFLISFFTPFITAKIGYLYGLVFGFCCFALFWIVYFFMIESKDRSLEEIDTMYVLHVNPRTSASWDPKSLGQDGLTGVGTDGMHLKAGGKDFKKTETGGAGLMVHDETRFPTSASSSPNTAPVVSAQNGAMMGAISAQQARRM</sequence>
<gene>
    <name evidence="10" type="ORF">RAG0_05639</name>
</gene>
<dbReference type="GO" id="GO:0005351">
    <property type="term" value="F:carbohydrate:proton symporter activity"/>
    <property type="evidence" value="ECO:0007669"/>
    <property type="project" value="TreeGrafter"/>
</dbReference>
<dbReference type="OrthoDB" id="5141738at2759"/>
<evidence type="ECO:0000259" key="9">
    <source>
        <dbReference type="PROSITE" id="PS50850"/>
    </source>
</evidence>
<dbReference type="InterPro" id="IPR005828">
    <property type="entry name" value="MFS_sugar_transport-like"/>
</dbReference>
<dbReference type="SUPFAM" id="SSF103473">
    <property type="entry name" value="MFS general substrate transporter"/>
    <property type="match status" value="1"/>
</dbReference>
<keyword evidence="4 8" id="KW-0812">Transmembrane</keyword>
<dbReference type="InterPro" id="IPR050360">
    <property type="entry name" value="MFS_Sugar_Transporters"/>
</dbReference>
<protein>
    <submittedName>
        <fullName evidence="10">Probable high-affinity glucose transporter ght1</fullName>
    </submittedName>
</protein>
<feature type="transmembrane region" description="Helical" evidence="8">
    <location>
        <begin position="388"/>
        <end position="405"/>
    </location>
</feature>
<feature type="domain" description="Major facilitator superfamily (MFS) profile" evidence="9">
    <location>
        <begin position="71"/>
        <end position="512"/>
    </location>
</feature>
<evidence type="ECO:0000256" key="4">
    <source>
        <dbReference type="ARBA" id="ARBA00022692"/>
    </source>
</evidence>
<keyword evidence="6 8" id="KW-0472">Membrane</keyword>
<reference evidence="11" key="1">
    <citation type="submission" date="2016-03" db="EMBL/GenBank/DDBJ databases">
        <authorList>
            <person name="Guldener U."/>
        </authorList>
    </citation>
    <scope>NUCLEOTIDE SEQUENCE [LARGE SCALE GENOMIC DNA]</scope>
    <source>
        <strain evidence="11">04CH-RAC-A.6.1</strain>
    </source>
</reference>
<comment type="subcellular location">
    <subcellularLocation>
        <location evidence="1">Membrane</location>
        <topology evidence="1">Multi-pass membrane protein</topology>
    </subcellularLocation>
</comment>
<evidence type="ECO:0000313" key="11">
    <source>
        <dbReference type="Proteomes" id="UP000178912"/>
    </source>
</evidence>
<feature type="transmembrane region" description="Helical" evidence="8">
    <location>
        <begin position="232"/>
        <end position="254"/>
    </location>
</feature>
<dbReference type="NCBIfam" id="TIGR00879">
    <property type="entry name" value="SP"/>
    <property type="match status" value="1"/>
</dbReference>
<dbReference type="Proteomes" id="UP000178912">
    <property type="component" value="Unassembled WGS sequence"/>
</dbReference>
<feature type="transmembrane region" description="Helical" evidence="8">
    <location>
        <begin position="487"/>
        <end position="508"/>
    </location>
</feature>
<evidence type="ECO:0000313" key="10">
    <source>
        <dbReference type="EMBL" id="CZS96249.1"/>
    </source>
</evidence>
<evidence type="ECO:0000256" key="3">
    <source>
        <dbReference type="ARBA" id="ARBA00022448"/>
    </source>
</evidence>
<feature type="transmembrane region" description="Helical" evidence="8">
    <location>
        <begin position="64"/>
        <end position="84"/>
    </location>
</feature>
<organism evidence="10 11">
    <name type="scientific">Rhynchosporium agropyri</name>
    <dbReference type="NCBI Taxonomy" id="914238"/>
    <lineage>
        <taxon>Eukaryota</taxon>
        <taxon>Fungi</taxon>
        <taxon>Dikarya</taxon>
        <taxon>Ascomycota</taxon>
        <taxon>Pezizomycotina</taxon>
        <taxon>Leotiomycetes</taxon>
        <taxon>Helotiales</taxon>
        <taxon>Ploettnerulaceae</taxon>
        <taxon>Rhynchosporium</taxon>
    </lineage>
</organism>
<feature type="transmembrane region" description="Helical" evidence="8">
    <location>
        <begin position="116"/>
        <end position="135"/>
    </location>
</feature>
<feature type="transmembrane region" description="Helical" evidence="8">
    <location>
        <begin position="324"/>
        <end position="346"/>
    </location>
</feature>
<name>A0A1E1KE09_9HELO</name>
<dbReference type="InterPro" id="IPR003663">
    <property type="entry name" value="Sugar/inositol_transpt"/>
</dbReference>
<feature type="transmembrane region" description="Helical" evidence="8">
    <location>
        <begin position="165"/>
        <end position="189"/>
    </location>
</feature>
<dbReference type="PANTHER" id="PTHR48022:SF92">
    <property type="entry name" value="LOW AFFINITY GLUCOSE TRANSPORTER MSTE"/>
    <property type="match status" value="1"/>
</dbReference>
<evidence type="ECO:0000256" key="8">
    <source>
        <dbReference type="SAM" id="Phobius"/>
    </source>
</evidence>
<feature type="transmembrane region" description="Helical" evidence="8">
    <location>
        <begin position="358"/>
        <end position="379"/>
    </location>
</feature>
<evidence type="ECO:0000256" key="2">
    <source>
        <dbReference type="ARBA" id="ARBA00010992"/>
    </source>
</evidence>
<accession>A0A1E1KE09</accession>
<dbReference type="AlphaFoldDB" id="A0A1E1KE09"/>
<keyword evidence="11" id="KW-1185">Reference proteome</keyword>
<keyword evidence="3 7" id="KW-0813">Transport</keyword>
<proteinExistence type="inferred from homology"/>
<dbReference type="EMBL" id="FJUX01000026">
    <property type="protein sequence ID" value="CZS96249.1"/>
    <property type="molecule type" value="Genomic_DNA"/>
</dbReference>
<dbReference type="InterPro" id="IPR036259">
    <property type="entry name" value="MFS_trans_sf"/>
</dbReference>
<keyword evidence="5 8" id="KW-1133">Transmembrane helix</keyword>